<keyword evidence="1" id="KW-0812">Transmembrane</keyword>
<dbReference type="EMBL" id="ML978226">
    <property type="protein sequence ID" value="KAF2027451.1"/>
    <property type="molecule type" value="Genomic_DNA"/>
</dbReference>
<comment type="caution">
    <text evidence="2">The sequence shown here is derived from an EMBL/GenBank/DDBJ whole genome shotgun (WGS) entry which is preliminary data.</text>
</comment>
<feature type="transmembrane region" description="Helical" evidence="1">
    <location>
        <begin position="35"/>
        <end position="61"/>
    </location>
</feature>
<keyword evidence="1" id="KW-1133">Transmembrane helix</keyword>
<evidence type="ECO:0000313" key="2">
    <source>
        <dbReference type="EMBL" id="KAF2027451.1"/>
    </source>
</evidence>
<keyword evidence="1" id="KW-0472">Membrane</keyword>
<dbReference type="Proteomes" id="UP000799777">
    <property type="component" value="Unassembled WGS sequence"/>
</dbReference>
<dbReference type="OrthoDB" id="3647at2759"/>
<feature type="non-terminal residue" evidence="2">
    <location>
        <position position="137"/>
    </location>
</feature>
<name>A0A9P4LI12_9PLEO</name>
<gene>
    <name evidence="2" type="ORF">EK21DRAFT_33350</name>
</gene>
<evidence type="ECO:0000313" key="3">
    <source>
        <dbReference type="Proteomes" id="UP000799777"/>
    </source>
</evidence>
<protein>
    <submittedName>
        <fullName evidence="2">Uncharacterized protein</fullName>
    </submittedName>
</protein>
<reference evidence="2" key="1">
    <citation type="journal article" date="2020" name="Stud. Mycol.">
        <title>101 Dothideomycetes genomes: a test case for predicting lifestyles and emergence of pathogens.</title>
        <authorList>
            <person name="Haridas S."/>
            <person name="Albert R."/>
            <person name="Binder M."/>
            <person name="Bloem J."/>
            <person name="Labutti K."/>
            <person name="Salamov A."/>
            <person name="Andreopoulos B."/>
            <person name="Baker S."/>
            <person name="Barry K."/>
            <person name="Bills G."/>
            <person name="Bluhm B."/>
            <person name="Cannon C."/>
            <person name="Castanera R."/>
            <person name="Culley D."/>
            <person name="Daum C."/>
            <person name="Ezra D."/>
            <person name="Gonzalez J."/>
            <person name="Henrissat B."/>
            <person name="Kuo A."/>
            <person name="Liang C."/>
            <person name="Lipzen A."/>
            <person name="Lutzoni F."/>
            <person name="Magnuson J."/>
            <person name="Mondo S."/>
            <person name="Nolan M."/>
            <person name="Ohm R."/>
            <person name="Pangilinan J."/>
            <person name="Park H.-J."/>
            <person name="Ramirez L."/>
            <person name="Alfaro M."/>
            <person name="Sun H."/>
            <person name="Tritt A."/>
            <person name="Yoshinaga Y."/>
            <person name="Zwiers L.-H."/>
            <person name="Turgeon B."/>
            <person name="Goodwin S."/>
            <person name="Spatafora J."/>
            <person name="Crous P."/>
            <person name="Grigoriev I."/>
        </authorList>
    </citation>
    <scope>NUCLEOTIDE SEQUENCE</scope>
    <source>
        <strain evidence="2">CBS 110217</strain>
    </source>
</reference>
<keyword evidence="3" id="KW-1185">Reference proteome</keyword>
<evidence type="ECO:0000256" key="1">
    <source>
        <dbReference type="SAM" id="Phobius"/>
    </source>
</evidence>
<dbReference type="AlphaFoldDB" id="A0A9P4LI12"/>
<sequence>MGLPYSRQINAAFEEVTPLVAAGFKVLQTTRNISIILAVVQVLTVILLFFILLVLVALLYTVNPDLEPERQALISPVLRRIAHITIWGIVRSIVSTSAVLGATGFVVWKFILAKQWVQDVEFEGNVDADKALEEVAD</sequence>
<proteinExistence type="predicted"/>
<organism evidence="2 3">
    <name type="scientific">Setomelanomma holmii</name>
    <dbReference type="NCBI Taxonomy" id="210430"/>
    <lineage>
        <taxon>Eukaryota</taxon>
        <taxon>Fungi</taxon>
        <taxon>Dikarya</taxon>
        <taxon>Ascomycota</taxon>
        <taxon>Pezizomycotina</taxon>
        <taxon>Dothideomycetes</taxon>
        <taxon>Pleosporomycetidae</taxon>
        <taxon>Pleosporales</taxon>
        <taxon>Pleosporineae</taxon>
        <taxon>Phaeosphaeriaceae</taxon>
        <taxon>Setomelanomma</taxon>
    </lineage>
</organism>
<accession>A0A9P4LI12</accession>
<feature type="transmembrane region" description="Helical" evidence="1">
    <location>
        <begin position="81"/>
        <end position="108"/>
    </location>
</feature>